<proteinExistence type="predicted"/>
<name>A0A8J8SHG0_9FIRM</name>
<dbReference type="Pfam" id="PF00903">
    <property type="entry name" value="Glyoxalase"/>
    <property type="match status" value="1"/>
</dbReference>
<accession>A0A8J8SHG0</accession>
<dbReference type="RefSeq" id="WP_212694035.1">
    <property type="nucleotide sequence ID" value="NZ_CP058649.1"/>
</dbReference>
<dbReference type="InterPro" id="IPR004360">
    <property type="entry name" value="Glyas_Fos-R_dOase_dom"/>
</dbReference>
<dbReference type="InterPro" id="IPR037523">
    <property type="entry name" value="VOC_core"/>
</dbReference>
<dbReference type="SUPFAM" id="SSF54593">
    <property type="entry name" value="Glyoxalase/Bleomycin resistance protein/Dihydroxybiphenyl dioxygenase"/>
    <property type="match status" value="1"/>
</dbReference>
<dbReference type="InterPro" id="IPR029068">
    <property type="entry name" value="Glyas_Bleomycin-R_OHBP_Dase"/>
</dbReference>
<dbReference type="PROSITE" id="PS51819">
    <property type="entry name" value="VOC"/>
    <property type="match status" value="1"/>
</dbReference>
<dbReference type="CDD" id="cd06587">
    <property type="entry name" value="VOC"/>
    <property type="match status" value="1"/>
</dbReference>
<evidence type="ECO:0000313" key="2">
    <source>
        <dbReference type="EMBL" id="QUI23353.1"/>
    </source>
</evidence>
<dbReference type="EMBL" id="CP058649">
    <property type="protein sequence ID" value="QUI23353.1"/>
    <property type="molecule type" value="Genomic_DNA"/>
</dbReference>
<dbReference type="AlphaFoldDB" id="A0A8J8SHG0"/>
<evidence type="ECO:0000313" key="3">
    <source>
        <dbReference type="Proteomes" id="UP000683246"/>
    </source>
</evidence>
<keyword evidence="3" id="KW-1185">Reference proteome</keyword>
<gene>
    <name evidence="2" type="ORF">HZI73_14110</name>
</gene>
<dbReference type="InterPro" id="IPR051332">
    <property type="entry name" value="Fosfomycin_Res_Enzymes"/>
</dbReference>
<sequence>MKIIDHLNRYVSDVDKFIDFYKNALDYALIDIGTKSDGKRYAILKGDGHELFISERDLFSIETVKNFRHIGYHVDDVDGWLDTLKSKGYAHESQEIIVKPFSKQFYLKDPDGFEIDFIQWTDKQGFYRYLRDKNITCQ</sequence>
<dbReference type="PANTHER" id="PTHR36113">
    <property type="entry name" value="LYASE, PUTATIVE-RELATED-RELATED"/>
    <property type="match status" value="1"/>
</dbReference>
<dbReference type="PANTHER" id="PTHR36113:SF3">
    <property type="entry name" value="SLL5075 PROTEIN"/>
    <property type="match status" value="1"/>
</dbReference>
<dbReference type="Gene3D" id="3.10.180.10">
    <property type="entry name" value="2,3-Dihydroxybiphenyl 1,2-Dioxygenase, domain 1"/>
    <property type="match status" value="1"/>
</dbReference>
<evidence type="ECO:0000259" key="1">
    <source>
        <dbReference type="PROSITE" id="PS51819"/>
    </source>
</evidence>
<feature type="domain" description="VOC" evidence="1">
    <location>
        <begin position="3"/>
        <end position="120"/>
    </location>
</feature>
<dbReference type="KEGG" id="vpy:HZI73_14110"/>
<dbReference type="Proteomes" id="UP000683246">
    <property type="component" value="Chromosome"/>
</dbReference>
<protein>
    <submittedName>
        <fullName evidence="2">VOC family protein</fullName>
    </submittedName>
</protein>
<organism evidence="2 3">
    <name type="scientific">Vallitalea pronyensis</name>
    <dbReference type="NCBI Taxonomy" id="1348613"/>
    <lineage>
        <taxon>Bacteria</taxon>
        <taxon>Bacillati</taxon>
        <taxon>Bacillota</taxon>
        <taxon>Clostridia</taxon>
        <taxon>Lachnospirales</taxon>
        <taxon>Vallitaleaceae</taxon>
        <taxon>Vallitalea</taxon>
    </lineage>
</organism>
<reference evidence="2" key="1">
    <citation type="submission" date="2020-07" db="EMBL/GenBank/DDBJ databases">
        <title>Vallitalea pronyensis genome.</title>
        <authorList>
            <person name="Postec A."/>
        </authorList>
    </citation>
    <scope>NUCLEOTIDE SEQUENCE</scope>
    <source>
        <strain evidence="2">FatNI3</strain>
    </source>
</reference>